<dbReference type="GO" id="GO:0008168">
    <property type="term" value="F:methyltransferase activity"/>
    <property type="evidence" value="ECO:0007669"/>
    <property type="project" value="UniProtKB-ARBA"/>
</dbReference>
<evidence type="ECO:0000256" key="1">
    <source>
        <dbReference type="ARBA" id="ARBA00022679"/>
    </source>
</evidence>
<protein>
    <recommendedName>
        <fullName evidence="3">Methyltransferase domain-containing protein</fullName>
    </recommendedName>
</protein>
<keyword evidence="1" id="KW-0808">Transferase</keyword>
<dbReference type="InterPro" id="IPR041698">
    <property type="entry name" value="Methyltransf_25"/>
</dbReference>
<dbReference type="Gene3D" id="3.40.50.150">
    <property type="entry name" value="Vaccinia Virus protein VP39"/>
    <property type="match status" value="1"/>
</dbReference>
<dbReference type="InterPro" id="IPR029063">
    <property type="entry name" value="SAM-dependent_MTases_sf"/>
</dbReference>
<gene>
    <name evidence="4" type="ORF">IQ63_20735</name>
</gene>
<proteinExistence type="predicted"/>
<sequence>MRVEFGASDEGRPISSGQAGSKVRSSTGLAHWDDWFASGRGFRDADADEVRRLVETVADVSPRRALDVGYGLGAYAAVLASLGWDTLAVDWAESAVAAVRDRYAGLQPRLRVQRLDFSDAGAVRRSLPRRGFGLVTMRLALAFLPDKAEVGELVRELLVPGGVWVVTTPLAGRLAEARRGIGVSPEDVAAFTEGWGEGSWYDLEGGVRCFVLR</sequence>
<feature type="region of interest" description="Disordered" evidence="2">
    <location>
        <begin position="1"/>
        <end position="25"/>
    </location>
</feature>
<feature type="domain" description="Methyltransferase" evidence="3">
    <location>
        <begin position="66"/>
        <end position="162"/>
    </location>
</feature>
<evidence type="ECO:0000313" key="4">
    <source>
        <dbReference type="EMBL" id="KND33147.1"/>
    </source>
</evidence>
<dbReference type="EMBL" id="JPPY01000129">
    <property type="protein sequence ID" value="KND33147.1"/>
    <property type="molecule type" value="Genomic_DNA"/>
</dbReference>
<dbReference type="Proteomes" id="UP000037151">
    <property type="component" value="Unassembled WGS sequence"/>
</dbReference>
<accession>A0A0L0K4V9</accession>
<name>A0A0L0K4V9_9ACTN</name>
<dbReference type="OrthoDB" id="4035289at2"/>
<evidence type="ECO:0000259" key="3">
    <source>
        <dbReference type="Pfam" id="PF13649"/>
    </source>
</evidence>
<reference evidence="5" key="1">
    <citation type="submission" date="2014-07" db="EMBL/GenBank/DDBJ databases">
        <title>Genome sequencing of plant-pathogenic Streptomyces species.</title>
        <authorList>
            <person name="Harrison J."/>
            <person name="Sapp M."/>
            <person name="Thwaites R."/>
            <person name="Studholme D.J."/>
        </authorList>
    </citation>
    <scope>NUCLEOTIDE SEQUENCE [LARGE SCALE GENOMIC DNA]</scope>
    <source>
        <strain evidence="5">NCPPB 4445</strain>
    </source>
</reference>
<evidence type="ECO:0000313" key="5">
    <source>
        <dbReference type="Proteomes" id="UP000037151"/>
    </source>
</evidence>
<dbReference type="PANTHER" id="PTHR43861">
    <property type="entry name" value="TRANS-ACONITATE 2-METHYLTRANSFERASE-RELATED"/>
    <property type="match status" value="1"/>
</dbReference>
<dbReference type="PANTHER" id="PTHR43861:SF6">
    <property type="entry name" value="METHYLTRANSFERASE TYPE 11"/>
    <property type="match status" value="1"/>
</dbReference>
<dbReference type="AlphaFoldDB" id="A0A0L0K4V9"/>
<dbReference type="GO" id="GO:0017000">
    <property type="term" value="P:antibiotic biosynthetic process"/>
    <property type="evidence" value="ECO:0007669"/>
    <property type="project" value="UniProtKB-ARBA"/>
</dbReference>
<dbReference type="Pfam" id="PF13649">
    <property type="entry name" value="Methyltransf_25"/>
    <property type="match status" value="1"/>
</dbReference>
<dbReference type="RefSeq" id="WP_050371993.1">
    <property type="nucleotide sequence ID" value="NZ_KQ257822.1"/>
</dbReference>
<evidence type="ECO:0000256" key="2">
    <source>
        <dbReference type="SAM" id="MobiDB-lite"/>
    </source>
</evidence>
<dbReference type="SUPFAM" id="SSF53335">
    <property type="entry name" value="S-adenosyl-L-methionine-dependent methyltransferases"/>
    <property type="match status" value="1"/>
</dbReference>
<comment type="caution">
    <text evidence="4">The sequence shown here is derived from an EMBL/GenBank/DDBJ whole genome shotgun (WGS) entry which is preliminary data.</text>
</comment>
<feature type="compositionally biased region" description="Polar residues" evidence="2">
    <location>
        <begin position="15"/>
        <end position="25"/>
    </location>
</feature>
<dbReference type="CDD" id="cd02440">
    <property type="entry name" value="AdoMet_MTases"/>
    <property type="match status" value="1"/>
</dbReference>
<organism evidence="4 5">
    <name type="scientific">Streptomyces acidiscabies</name>
    <dbReference type="NCBI Taxonomy" id="42234"/>
    <lineage>
        <taxon>Bacteria</taxon>
        <taxon>Bacillati</taxon>
        <taxon>Actinomycetota</taxon>
        <taxon>Actinomycetes</taxon>
        <taxon>Kitasatosporales</taxon>
        <taxon>Streptomycetaceae</taxon>
        <taxon>Streptomyces</taxon>
    </lineage>
</organism>
<dbReference type="PATRIC" id="fig|42234.21.peg.4276"/>